<organism evidence="2 3">
    <name type="scientific">Bacillus kandeliae</name>
    <dbReference type="NCBI Taxonomy" id="3129297"/>
    <lineage>
        <taxon>Bacteria</taxon>
        <taxon>Bacillati</taxon>
        <taxon>Bacillota</taxon>
        <taxon>Bacilli</taxon>
        <taxon>Bacillales</taxon>
        <taxon>Bacillaceae</taxon>
        <taxon>Bacillus</taxon>
    </lineage>
</organism>
<feature type="transmembrane region" description="Helical" evidence="1">
    <location>
        <begin position="20"/>
        <end position="40"/>
    </location>
</feature>
<evidence type="ECO:0000313" key="3">
    <source>
        <dbReference type="Proteomes" id="UP001387364"/>
    </source>
</evidence>
<gene>
    <name evidence="2" type="ORF">WDJ61_18910</name>
</gene>
<keyword evidence="1" id="KW-1133">Transmembrane helix</keyword>
<keyword evidence="3" id="KW-1185">Reference proteome</keyword>
<keyword evidence="1" id="KW-0472">Membrane</keyword>
<keyword evidence="2" id="KW-0614">Plasmid</keyword>
<keyword evidence="1" id="KW-0812">Transmembrane</keyword>
<dbReference type="Proteomes" id="UP001387364">
    <property type="component" value="Plasmid unnamed2"/>
</dbReference>
<geneLocation type="plasmid" evidence="2 3">
    <name>unnamed2</name>
</geneLocation>
<proteinExistence type="predicted"/>
<accession>A0ABZ2NBE4</accession>
<evidence type="ECO:0000313" key="2">
    <source>
        <dbReference type="EMBL" id="WXB95048.1"/>
    </source>
</evidence>
<protein>
    <recommendedName>
        <fullName evidence="4">PIN domain-containing protein</fullName>
    </recommendedName>
</protein>
<dbReference type="RefSeq" id="WP_338754937.1">
    <property type="nucleotide sequence ID" value="NZ_CP147406.1"/>
</dbReference>
<evidence type="ECO:0008006" key="4">
    <source>
        <dbReference type="Google" id="ProtNLM"/>
    </source>
</evidence>
<evidence type="ECO:0000256" key="1">
    <source>
        <dbReference type="SAM" id="Phobius"/>
    </source>
</evidence>
<dbReference type="EMBL" id="CP147406">
    <property type="protein sequence ID" value="WXB95048.1"/>
    <property type="molecule type" value="Genomic_DNA"/>
</dbReference>
<reference evidence="2 3" key="1">
    <citation type="submission" date="2024-02" db="EMBL/GenBank/DDBJ databases">
        <title>Seven novel Bacillus-like species.</title>
        <authorList>
            <person name="Liu G."/>
        </authorList>
    </citation>
    <scope>NUCLEOTIDE SEQUENCE [LARGE SCALE GENOMIC DNA]</scope>
    <source>
        <strain evidence="2 3">FJAT-52991</strain>
        <plasmid evidence="2 3">unnamed2</plasmid>
    </source>
</reference>
<sequence length="45" mass="4913">MKRSGKVFIDANMIIHAAVYHLIGMNGTAFVGLTLISALLPHFNE</sequence>
<name>A0ABZ2NBE4_9BACI</name>